<dbReference type="Proteomes" id="UP000518681">
    <property type="component" value="Unassembled WGS sequence"/>
</dbReference>
<name>A0AAW3V1F2_9BURK</name>
<proteinExistence type="predicted"/>
<organism evidence="1 2">
    <name type="scientific">Paraburkholderia fungorum</name>
    <dbReference type="NCBI Taxonomy" id="134537"/>
    <lineage>
        <taxon>Bacteria</taxon>
        <taxon>Pseudomonadati</taxon>
        <taxon>Pseudomonadota</taxon>
        <taxon>Betaproteobacteria</taxon>
        <taxon>Burkholderiales</taxon>
        <taxon>Burkholderiaceae</taxon>
        <taxon>Paraburkholderia</taxon>
    </lineage>
</organism>
<sequence>MRLVTYETRGAGMQGTAVNPERNNAAGGEAEGLFSLALDARCEFAMMWLYVSSGDTGTQAFDRHREAAYDCARRAGYHYAHEPIPHLLRDDDELRLAWAHGVTDHRRDHIRKLIAANDWPSLDLPFPEQILETLRAGKPVHVDGYGLYSEEDSICSVSPYGIERVMCAVRDLSLAGIEGFLADMALDVEWDAVLH</sequence>
<protein>
    <recommendedName>
        <fullName evidence="3">Immunity protein 22</fullName>
    </recommendedName>
</protein>
<evidence type="ECO:0008006" key="3">
    <source>
        <dbReference type="Google" id="ProtNLM"/>
    </source>
</evidence>
<dbReference type="AlphaFoldDB" id="A0AAW3V1F2"/>
<reference evidence="1 2" key="1">
    <citation type="submission" date="2020-08" db="EMBL/GenBank/DDBJ databases">
        <title>Genomic Encyclopedia of Type Strains, Phase IV (KMG-V): Genome sequencing to study the core and pangenomes of soil and plant-associated prokaryotes.</title>
        <authorList>
            <person name="Whitman W."/>
        </authorList>
    </citation>
    <scope>NUCLEOTIDE SEQUENCE [LARGE SCALE GENOMIC DNA]</scope>
    <source>
        <strain evidence="1 2">SEMIA 4013</strain>
    </source>
</reference>
<gene>
    <name evidence="1" type="ORF">GGD69_005115</name>
</gene>
<evidence type="ECO:0000313" key="2">
    <source>
        <dbReference type="Proteomes" id="UP000518681"/>
    </source>
</evidence>
<dbReference type="EMBL" id="JACIIK010000009">
    <property type="protein sequence ID" value="MBB6204221.1"/>
    <property type="molecule type" value="Genomic_DNA"/>
</dbReference>
<comment type="caution">
    <text evidence="1">The sequence shown here is derived from an EMBL/GenBank/DDBJ whole genome shotgun (WGS) entry which is preliminary data.</text>
</comment>
<accession>A0AAW3V1F2</accession>
<dbReference type="RefSeq" id="WP_183800412.1">
    <property type="nucleotide sequence ID" value="NZ_JACIII010000013.1"/>
</dbReference>
<evidence type="ECO:0000313" key="1">
    <source>
        <dbReference type="EMBL" id="MBB6204221.1"/>
    </source>
</evidence>